<evidence type="ECO:0000256" key="2">
    <source>
        <dbReference type="ARBA" id="ARBA00022605"/>
    </source>
</evidence>
<keyword evidence="2 8" id="KW-0028">Amino-acid biosynthesis</keyword>
<evidence type="ECO:0000256" key="7">
    <source>
        <dbReference type="ARBA" id="ARBA00022840"/>
    </source>
</evidence>
<reference evidence="10 11" key="1">
    <citation type="journal article" date="2014" name="PLoS Genet.">
        <title>Hidden diversity in honey bee gut symbionts detected by single-cell genomics.</title>
        <authorList>
            <person name="Engel P."/>
            <person name="Stepanauskas R."/>
            <person name="Moran N."/>
        </authorList>
    </citation>
    <scope>NUCLEOTIDE SEQUENCE [LARGE SCALE GENOMIC DNA]</scope>
    <source>
        <strain evidence="10 11">SCGC AB-598-J21</strain>
    </source>
</reference>
<dbReference type="Gene3D" id="2.30.130.10">
    <property type="entry name" value="PUA domain"/>
    <property type="match status" value="1"/>
</dbReference>
<sequence length="377" mass="40587">MNNSEFDIRQTECVVVKVGSSLVTNGGHGVDQNILNNWAQQIAQLRANGIQVVLVSSGAIAEGMKRLGWQVRPKAINELQAAAAVGQMGLAQAYEIAFESLHIRTAQILLTHDDLSHRTRYLNARSTIRTLLEQGVVPIINENDTVTIDEIKLGDNDTLGALVTNLIEADVLIILTDQNGLYDRDPRKHTEARLIHKIAANHSDLESMAGGAGSSVGTGGMYTKVLAARRAALSGAATCIANGHAENVLVRLLEGAQTGTLFTPAGSRLSARQQWLLGQVQLAGKLTVDEGAEQALKTQHSSLLAIGCVAVSGHFDRGALVAVCNQAGKEIARGLVNYNDHEIGRLLRQPSQAIEELLGYVAEQELIHRDNMVLRRD</sequence>
<keyword evidence="5 8" id="KW-0547">Nucleotide-binding</keyword>
<comment type="function">
    <text evidence="8">Catalyzes the transfer of a phosphate group to glutamate to form L-glutamate 5-phosphate.</text>
</comment>
<dbReference type="Gene3D" id="3.40.1160.10">
    <property type="entry name" value="Acetylglutamate kinase-like"/>
    <property type="match status" value="1"/>
</dbReference>
<dbReference type="SUPFAM" id="SSF88697">
    <property type="entry name" value="PUA domain-like"/>
    <property type="match status" value="1"/>
</dbReference>
<proteinExistence type="inferred from homology"/>
<dbReference type="InterPro" id="IPR036393">
    <property type="entry name" value="AceGlu_kinase-like_sf"/>
</dbReference>
<dbReference type="GO" id="GO:0055129">
    <property type="term" value="P:L-proline biosynthetic process"/>
    <property type="evidence" value="ECO:0007669"/>
    <property type="project" value="UniProtKB-UniRule"/>
</dbReference>
<dbReference type="Pfam" id="PF01472">
    <property type="entry name" value="PUA"/>
    <property type="match status" value="1"/>
</dbReference>
<feature type="binding site" evidence="8">
    <location>
        <position position="144"/>
    </location>
    <ligand>
        <name>substrate</name>
    </ligand>
</feature>
<dbReference type="Proteomes" id="UP000027644">
    <property type="component" value="Unassembled WGS sequence"/>
</dbReference>
<dbReference type="GO" id="GO:0005524">
    <property type="term" value="F:ATP binding"/>
    <property type="evidence" value="ECO:0007669"/>
    <property type="project" value="UniProtKB-KW"/>
</dbReference>
<dbReference type="GO" id="GO:0003723">
    <property type="term" value="F:RNA binding"/>
    <property type="evidence" value="ECO:0007669"/>
    <property type="project" value="InterPro"/>
</dbReference>
<dbReference type="PROSITE" id="PS00902">
    <property type="entry name" value="GLUTAMATE_5_KINASE"/>
    <property type="match status" value="1"/>
</dbReference>
<dbReference type="InterPro" id="IPR011529">
    <property type="entry name" value="Glu_5kinase"/>
</dbReference>
<evidence type="ECO:0000313" key="10">
    <source>
        <dbReference type="EMBL" id="KEQ01508.1"/>
    </source>
</evidence>
<comment type="pathway">
    <text evidence="8">Amino-acid biosynthesis; L-proline biosynthesis; L-glutamate 5-semialdehyde from L-glutamate: step 1/2.</text>
</comment>
<dbReference type="GO" id="GO:0004349">
    <property type="term" value="F:glutamate 5-kinase activity"/>
    <property type="evidence" value="ECO:0007669"/>
    <property type="project" value="UniProtKB-UniRule"/>
</dbReference>
<dbReference type="EC" id="2.7.2.11" evidence="8"/>
<dbReference type="Pfam" id="PF00696">
    <property type="entry name" value="AA_kinase"/>
    <property type="match status" value="1"/>
</dbReference>
<keyword evidence="6 8" id="KW-0418">Kinase</keyword>
<evidence type="ECO:0000256" key="3">
    <source>
        <dbReference type="ARBA" id="ARBA00022650"/>
    </source>
</evidence>
<dbReference type="EMBL" id="AVQL01000409">
    <property type="protein sequence ID" value="KEQ01508.1"/>
    <property type="molecule type" value="Genomic_DNA"/>
</dbReference>
<gene>
    <name evidence="8" type="primary">proB</name>
    <name evidence="10" type="ORF">SASC598J21_007150</name>
</gene>
<dbReference type="CDD" id="cd21157">
    <property type="entry name" value="PUA_G5K"/>
    <property type="match status" value="1"/>
</dbReference>
<dbReference type="PANTHER" id="PTHR43654:SF1">
    <property type="entry name" value="ISOPENTENYL PHOSPHATE KINASE"/>
    <property type="match status" value="1"/>
</dbReference>
<protein>
    <recommendedName>
        <fullName evidence="8">Glutamate 5-kinase</fullName>
        <ecNumber evidence="8">2.7.2.11</ecNumber>
    </recommendedName>
    <alternativeName>
        <fullName evidence="8">Gamma-glutamyl kinase</fullName>
        <shortName evidence="8">GK</shortName>
    </alternativeName>
</protein>
<keyword evidence="4 8" id="KW-0808">Transferase</keyword>
<dbReference type="PANTHER" id="PTHR43654">
    <property type="entry name" value="GLUTAMATE 5-KINASE"/>
    <property type="match status" value="1"/>
</dbReference>
<dbReference type="SUPFAM" id="SSF53633">
    <property type="entry name" value="Carbamate kinase-like"/>
    <property type="match status" value="1"/>
</dbReference>
<dbReference type="InterPro" id="IPR036974">
    <property type="entry name" value="PUA_sf"/>
</dbReference>
<evidence type="ECO:0000259" key="9">
    <source>
        <dbReference type="SMART" id="SM00359"/>
    </source>
</evidence>
<evidence type="ECO:0000256" key="1">
    <source>
        <dbReference type="ARBA" id="ARBA00022490"/>
    </source>
</evidence>
<dbReference type="InterPro" id="IPR015947">
    <property type="entry name" value="PUA-like_sf"/>
</dbReference>
<dbReference type="CDD" id="cd04242">
    <property type="entry name" value="AAK_G5K_ProB"/>
    <property type="match status" value="1"/>
</dbReference>
<feature type="binding site" evidence="8">
    <location>
        <begin position="176"/>
        <end position="177"/>
    </location>
    <ligand>
        <name>ATP</name>
        <dbReference type="ChEBI" id="CHEBI:30616"/>
    </ligand>
</feature>
<comment type="subcellular location">
    <subcellularLocation>
        <location evidence="8">Cytoplasm</location>
    </subcellularLocation>
</comment>
<evidence type="ECO:0000313" key="11">
    <source>
        <dbReference type="Proteomes" id="UP000027644"/>
    </source>
</evidence>
<dbReference type="InterPro" id="IPR001048">
    <property type="entry name" value="Asp/Glu/Uridylate_kinase"/>
</dbReference>
<dbReference type="PIRSF" id="PIRSF000729">
    <property type="entry name" value="GK"/>
    <property type="match status" value="1"/>
</dbReference>
<evidence type="ECO:0000256" key="4">
    <source>
        <dbReference type="ARBA" id="ARBA00022679"/>
    </source>
</evidence>
<feature type="binding site" evidence="8">
    <location>
        <position position="156"/>
    </location>
    <ligand>
        <name>substrate</name>
    </ligand>
</feature>
<dbReference type="InterPro" id="IPR002478">
    <property type="entry name" value="PUA"/>
</dbReference>
<organism evidence="10 11">
    <name type="scientific">Snodgrassella alvi SCGC AB-598-J21</name>
    <dbReference type="NCBI Taxonomy" id="1385367"/>
    <lineage>
        <taxon>Bacteria</taxon>
        <taxon>Pseudomonadati</taxon>
        <taxon>Pseudomonadota</taxon>
        <taxon>Betaproteobacteria</taxon>
        <taxon>Neisseriales</taxon>
        <taxon>Neisseriaceae</taxon>
        <taxon>Snodgrassella</taxon>
    </lineage>
</organism>
<dbReference type="NCBIfam" id="TIGR01027">
    <property type="entry name" value="proB"/>
    <property type="match status" value="1"/>
</dbReference>
<dbReference type="PROSITE" id="PS50890">
    <property type="entry name" value="PUA"/>
    <property type="match status" value="1"/>
</dbReference>
<dbReference type="InterPro" id="IPR005715">
    <property type="entry name" value="Glu_5kinase/COase_Synthase"/>
</dbReference>
<keyword evidence="1 8" id="KW-0963">Cytoplasm</keyword>
<comment type="caution">
    <text evidence="10">The sequence shown here is derived from an EMBL/GenBank/DDBJ whole genome shotgun (WGS) entry which is preliminary data.</text>
</comment>
<comment type="catalytic activity">
    <reaction evidence="8">
        <text>L-glutamate + ATP = L-glutamyl 5-phosphate + ADP</text>
        <dbReference type="Rhea" id="RHEA:14877"/>
        <dbReference type="ChEBI" id="CHEBI:29985"/>
        <dbReference type="ChEBI" id="CHEBI:30616"/>
        <dbReference type="ChEBI" id="CHEBI:58274"/>
        <dbReference type="ChEBI" id="CHEBI:456216"/>
        <dbReference type="EC" id="2.7.2.11"/>
    </reaction>
</comment>
<keyword evidence="3 8" id="KW-0641">Proline biosynthesis</keyword>
<feature type="binding site" evidence="8">
    <location>
        <position position="17"/>
    </location>
    <ligand>
        <name>ATP</name>
        <dbReference type="ChEBI" id="CHEBI:30616"/>
    </ligand>
</feature>
<feature type="binding site" evidence="8">
    <location>
        <position position="57"/>
    </location>
    <ligand>
        <name>substrate</name>
    </ligand>
</feature>
<evidence type="ECO:0000256" key="6">
    <source>
        <dbReference type="ARBA" id="ARBA00022777"/>
    </source>
</evidence>
<dbReference type="InterPro" id="IPR041739">
    <property type="entry name" value="G5K_ProB"/>
</dbReference>
<dbReference type="AlphaFoldDB" id="A0A074V7U0"/>
<comment type="similarity">
    <text evidence="8">Belongs to the glutamate 5-kinase family.</text>
</comment>
<accession>A0A074V7U0</accession>
<dbReference type="HAMAP" id="MF_00456">
    <property type="entry name" value="ProB"/>
    <property type="match status" value="1"/>
</dbReference>
<dbReference type="PRINTS" id="PR00474">
    <property type="entry name" value="GLU5KINASE"/>
</dbReference>
<dbReference type="InterPro" id="IPR019797">
    <property type="entry name" value="Glutamate_5-kinase_CS"/>
</dbReference>
<dbReference type="InterPro" id="IPR001057">
    <property type="entry name" value="Glu/AcGlu_kinase"/>
</dbReference>
<dbReference type="SMART" id="SM00359">
    <property type="entry name" value="PUA"/>
    <property type="match status" value="1"/>
</dbReference>
<dbReference type="FunFam" id="3.40.1160.10:FF:000018">
    <property type="entry name" value="Glutamate 5-kinase"/>
    <property type="match status" value="1"/>
</dbReference>
<feature type="domain" description="PUA" evidence="9">
    <location>
        <begin position="284"/>
        <end position="367"/>
    </location>
</feature>
<name>A0A074V7U0_9NEIS</name>
<evidence type="ECO:0000256" key="5">
    <source>
        <dbReference type="ARBA" id="ARBA00022741"/>
    </source>
</evidence>
<dbReference type="UniPathway" id="UPA00098">
    <property type="reaction ID" value="UER00359"/>
</dbReference>
<keyword evidence="7 8" id="KW-0067">ATP-binding</keyword>
<evidence type="ECO:0000256" key="8">
    <source>
        <dbReference type="HAMAP-Rule" id="MF_00456"/>
    </source>
</evidence>
<feature type="binding site" evidence="8">
    <location>
        <begin position="218"/>
        <end position="224"/>
    </location>
    <ligand>
        <name>ATP</name>
        <dbReference type="ChEBI" id="CHEBI:30616"/>
    </ligand>
</feature>
<dbReference type="GO" id="GO:0005829">
    <property type="term" value="C:cytosol"/>
    <property type="evidence" value="ECO:0007669"/>
    <property type="project" value="TreeGrafter"/>
</dbReference>